<keyword evidence="1" id="KW-1133">Transmembrane helix</keyword>
<dbReference type="Proteomes" id="UP001250662">
    <property type="component" value="Unassembled WGS sequence"/>
</dbReference>
<evidence type="ECO:0000313" key="3">
    <source>
        <dbReference type="Proteomes" id="UP001250662"/>
    </source>
</evidence>
<proteinExistence type="predicted"/>
<gene>
    <name evidence="2" type="ORF">RM520_13705</name>
</gene>
<keyword evidence="1" id="KW-0472">Membrane</keyword>
<accession>A0ABU3BKI3</accession>
<reference evidence="2 3" key="1">
    <citation type="submission" date="2023-09" db="EMBL/GenBank/DDBJ databases">
        <authorList>
            <person name="Rey-Velasco X."/>
        </authorList>
    </citation>
    <scope>NUCLEOTIDE SEQUENCE [LARGE SCALE GENOMIC DNA]</scope>
    <source>
        <strain evidence="2 3">P007</strain>
    </source>
</reference>
<name>A0ABU3BKI3_9FLAO</name>
<organism evidence="2 3">
    <name type="scientific">Croceitalea vernalis</name>
    <dbReference type="NCBI Taxonomy" id="3075599"/>
    <lineage>
        <taxon>Bacteria</taxon>
        <taxon>Pseudomonadati</taxon>
        <taxon>Bacteroidota</taxon>
        <taxon>Flavobacteriia</taxon>
        <taxon>Flavobacteriales</taxon>
        <taxon>Flavobacteriaceae</taxon>
        <taxon>Croceitalea</taxon>
    </lineage>
</organism>
<comment type="caution">
    <text evidence="2">The sequence shown here is derived from an EMBL/GenBank/DDBJ whole genome shotgun (WGS) entry which is preliminary data.</text>
</comment>
<dbReference type="InterPro" id="IPR045749">
    <property type="entry name" value="DUF6090"/>
</dbReference>
<dbReference type="Pfam" id="PF19578">
    <property type="entry name" value="DUF6090"/>
    <property type="match status" value="1"/>
</dbReference>
<evidence type="ECO:0000313" key="2">
    <source>
        <dbReference type="EMBL" id="MDT0622680.1"/>
    </source>
</evidence>
<evidence type="ECO:0000256" key="1">
    <source>
        <dbReference type="SAM" id="Phobius"/>
    </source>
</evidence>
<feature type="transmembrane region" description="Helical" evidence="1">
    <location>
        <begin position="21"/>
        <end position="42"/>
    </location>
</feature>
<keyword evidence="3" id="KW-1185">Reference proteome</keyword>
<protein>
    <submittedName>
        <fullName evidence="2">DUF6090 family protein</fullName>
    </submittedName>
</protein>
<dbReference type="RefSeq" id="WP_311388378.1">
    <property type="nucleotide sequence ID" value="NZ_JAVRHU010000005.1"/>
</dbReference>
<sequence length="241" mass="28504">MIKFFRKIRQKMLTENKFSKYLIYAIGEIILVVLGILIALQINNWNENNKKRKSIEQSLIEIRENLRTDNLETPKIIDRAENEIKIQEELIEILENKALLDSTHNYKIGKCNTLNGISITVTGYEKIKEIGLGNLKNKELETELIFYYEKLKKRFEQQQVYDRNSLTNMWFPYIQANFKDFSYRNYAIPNSYEALSRDSEFLVLLKINLDTRIPTLNSLMDLHDSSKKLIELIDSELKIKK</sequence>
<keyword evidence="1" id="KW-0812">Transmembrane</keyword>
<dbReference type="EMBL" id="JAVRHU010000005">
    <property type="protein sequence ID" value="MDT0622680.1"/>
    <property type="molecule type" value="Genomic_DNA"/>
</dbReference>